<sequence length="95" mass="10798">MEDGDGQETIDDISRGNKLSYEINIVKIGPVFGDGGISEDFSLRECTVEMYCFDFSQKRRMVGSGRSLMTYLDVISFHVKYKLRKRSSGWGWGTV</sequence>
<dbReference type="AlphaFoldDB" id="A0A4Y2CUK0"/>
<protein>
    <submittedName>
        <fullName evidence="1">Uncharacterized protein</fullName>
    </submittedName>
</protein>
<evidence type="ECO:0000313" key="1">
    <source>
        <dbReference type="EMBL" id="GBM07769.1"/>
    </source>
</evidence>
<keyword evidence="2" id="KW-1185">Reference proteome</keyword>
<evidence type="ECO:0000313" key="2">
    <source>
        <dbReference type="Proteomes" id="UP000499080"/>
    </source>
</evidence>
<gene>
    <name evidence="1" type="ORF">AVEN_33070_1</name>
</gene>
<accession>A0A4Y2CUK0</accession>
<name>A0A4Y2CUK0_ARAVE</name>
<organism evidence="1 2">
    <name type="scientific">Araneus ventricosus</name>
    <name type="common">Orbweaver spider</name>
    <name type="synonym">Epeira ventricosa</name>
    <dbReference type="NCBI Taxonomy" id="182803"/>
    <lineage>
        <taxon>Eukaryota</taxon>
        <taxon>Metazoa</taxon>
        <taxon>Ecdysozoa</taxon>
        <taxon>Arthropoda</taxon>
        <taxon>Chelicerata</taxon>
        <taxon>Arachnida</taxon>
        <taxon>Araneae</taxon>
        <taxon>Araneomorphae</taxon>
        <taxon>Entelegynae</taxon>
        <taxon>Araneoidea</taxon>
        <taxon>Araneidae</taxon>
        <taxon>Araneus</taxon>
    </lineage>
</organism>
<reference evidence="1 2" key="1">
    <citation type="journal article" date="2019" name="Sci. Rep.">
        <title>Orb-weaving spider Araneus ventricosus genome elucidates the spidroin gene catalogue.</title>
        <authorList>
            <person name="Kono N."/>
            <person name="Nakamura H."/>
            <person name="Ohtoshi R."/>
            <person name="Moran D.A.P."/>
            <person name="Shinohara A."/>
            <person name="Yoshida Y."/>
            <person name="Fujiwara M."/>
            <person name="Mori M."/>
            <person name="Tomita M."/>
            <person name="Arakawa K."/>
        </authorList>
    </citation>
    <scope>NUCLEOTIDE SEQUENCE [LARGE SCALE GENOMIC DNA]</scope>
</reference>
<dbReference type="EMBL" id="BGPR01000247">
    <property type="protein sequence ID" value="GBM07769.1"/>
    <property type="molecule type" value="Genomic_DNA"/>
</dbReference>
<proteinExistence type="predicted"/>
<comment type="caution">
    <text evidence="1">The sequence shown here is derived from an EMBL/GenBank/DDBJ whole genome shotgun (WGS) entry which is preliminary data.</text>
</comment>
<dbReference type="Proteomes" id="UP000499080">
    <property type="component" value="Unassembled WGS sequence"/>
</dbReference>